<name>A0AAV4IEN7_9GAST</name>
<reference evidence="1 2" key="1">
    <citation type="journal article" date="2021" name="Elife">
        <title>Chloroplast acquisition without the gene transfer in kleptoplastic sea slugs, Plakobranchus ocellatus.</title>
        <authorList>
            <person name="Maeda T."/>
            <person name="Takahashi S."/>
            <person name="Yoshida T."/>
            <person name="Shimamura S."/>
            <person name="Takaki Y."/>
            <person name="Nagai Y."/>
            <person name="Toyoda A."/>
            <person name="Suzuki Y."/>
            <person name="Arimoto A."/>
            <person name="Ishii H."/>
            <person name="Satoh N."/>
            <person name="Nishiyama T."/>
            <person name="Hasebe M."/>
            <person name="Maruyama T."/>
            <person name="Minagawa J."/>
            <person name="Obokata J."/>
            <person name="Shigenobu S."/>
        </authorList>
    </citation>
    <scope>NUCLEOTIDE SEQUENCE [LARGE SCALE GENOMIC DNA]</scope>
</reference>
<comment type="caution">
    <text evidence="1">The sequence shown here is derived from an EMBL/GenBank/DDBJ whole genome shotgun (WGS) entry which is preliminary data.</text>
</comment>
<gene>
    <name evidence="1" type="ORF">ElyMa_006646100</name>
</gene>
<dbReference type="EMBL" id="BMAT01013331">
    <property type="protein sequence ID" value="GFS10419.1"/>
    <property type="molecule type" value="Genomic_DNA"/>
</dbReference>
<proteinExistence type="predicted"/>
<evidence type="ECO:0000313" key="1">
    <source>
        <dbReference type="EMBL" id="GFS10419.1"/>
    </source>
</evidence>
<dbReference type="Proteomes" id="UP000762676">
    <property type="component" value="Unassembled WGS sequence"/>
</dbReference>
<dbReference type="AlphaFoldDB" id="A0AAV4IEN7"/>
<evidence type="ECO:0000313" key="2">
    <source>
        <dbReference type="Proteomes" id="UP000762676"/>
    </source>
</evidence>
<organism evidence="1 2">
    <name type="scientific">Elysia marginata</name>
    <dbReference type="NCBI Taxonomy" id="1093978"/>
    <lineage>
        <taxon>Eukaryota</taxon>
        <taxon>Metazoa</taxon>
        <taxon>Spiralia</taxon>
        <taxon>Lophotrochozoa</taxon>
        <taxon>Mollusca</taxon>
        <taxon>Gastropoda</taxon>
        <taxon>Heterobranchia</taxon>
        <taxon>Euthyneura</taxon>
        <taxon>Panpulmonata</taxon>
        <taxon>Sacoglossa</taxon>
        <taxon>Placobranchoidea</taxon>
        <taxon>Plakobranchidae</taxon>
        <taxon>Elysia</taxon>
    </lineage>
</organism>
<keyword evidence="2" id="KW-1185">Reference proteome</keyword>
<sequence length="87" mass="9801">MSVQYYNTLSFVVVSLDDVDGYDDQDGESTRVECLLGRLSKHGDDSNPRRVAMYPVYYYSLQGLDSAARAPQRPVWTADHRLCLPGV</sequence>
<accession>A0AAV4IEN7</accession>
<protein>
    <submittedName>
        <fullName evidence="1">Uncharacterized protein</fullName>
    </submittedName>
</protein>